<keyword evidence="2" id="KW-1185">Reference proteome</keyword>
<evidence type="ECO:0000313" key="1">
    <source>
        <dbReference type="EMBL" id="KAI3368143.1"/>
    </source>
</evidence>
<dbReference type="EMBL" id="CM041538">
    <property type="protein sequence ID" value="KAI3368143.1"/>
    <property type="molecule type" value="Genomic_DNA"/>
</dbReference>
<proteinExistence type="predicted"/>
<name>A0ACB8WL04_9TELE</name>
<reference evidence="1" key="1">
    <citation type="submission" date="2022-04" db="EMBL/GenBank/DDBJ databases">
        <title>Jade perch genome.</title>
        <authorList>
            <person name="Chao B."/>
        </authorList>
    </citation>
    <scope>NUCLEOTIDE SEQUENCE</scope>
    <source>
        <strain evidence="1">CB-2022</strain>
    </source>
</reference>
<gene>
    <name evidence="1" type="ORF">L3Q82_007876</name>
</gene>
<comment type="caution">
    <text evidence="1">The sequence shown here is derived from an EMBL/GenBank/DDBJ whole genome shotgun (WGS) entry which is preliminary data.</text>
</comment>
<protein>
    <submittedName>
        <fullName evidence="1">Uncharacterized protein</fullName>
    </submittedName>
</protein>
<dbReference type="Proteomes" id="UP000831701">
    <property type="component" value="Chromosome 8"/>
</dbReference>
<evidence type="ECO:0000313" key="2">
    <source>
        <dbReference type="Proteomes" id="UP000831701"/>
    </source>
</evidence>
<accession>A0ACB8WL04</accession>
<sequence>MDPADRDTVSHALTSQERKIQAHETQLNTIATGVKQLTERQDHFQQEVVTQVNQLNAQLQQISIRLEQLASPQPPQPTTPVFPQPASPTPPVTSPPRPVRLAPPEIEKYSGESSECRSFLVQCNLHFKNDPAAFSSEQAQVAFMVSHLSGRAVAWAMAEWARGAAVCQSTKQFVETLTRLFDHSSPAREALRALLGLGQRSRRVIDYAIEFRTLAANSGCNSPAIKDVFINRLNENIKDQLAPQETPAEFKDLI</sequence>
<organism evidence="1 2">
    <name type="scientific">Scortum barcoo</name>
    <name type="common">barcoo grunter</name>
    <dbReference type="NCBI Taxonomy" id="214431"/>
    <lineage>
        <taxon>Eukaryota</taxon>
        <taxon>Metazoa</taxon>
        <taxon>Chordata</taxon>
        <taxon>Craniata</taxon>
        <taxon>Vertebrata</taxon>
        <taxon>Euteleostomi</taxon>
        <taxon>Actinopterygii</taxon>
        <taxon>Neopterygii</taxon>
        <taxon>Teleostei</taxon>
        <taxon>Neoteleostei</taxon>
        <taxon>Acanthomorphata</taxon>
        <taxon>Eupercaria</taxon>
        <taxon>Centrarchiformes</taxon>
        <taxon>Terapontoidei</taxon>
        <taxon>Terapontidae</taxon>
        <taxon>Scortum</taxon>
    </lineage>
</organism>